<dbReference type="InterPro" id="IPR018759">
    <property type="entry name" value="BBP2_2"/>
</dbReference>
<name>A0A4R5QLS2_9PROT</name>
<evidence type="ECO:0008006" key="3">
    <source>
        <dbReference type="Google" id="ProtNLM"/>
    </source>
</evidence>
<evidence type="ECO:0000313" key="1">
    <source>
        <dbReference type="EMBL" id="TDH64472.1"/>
    </source>
</evidence>
<keyword evidence="2" id="KW-1185">Reference proteome</keyword>
<dbReference type="AlphaFoldDB" id="A0A4R5QLS2"/>
<proteinExistence type="predicted"/>
<gene>
    <name evidence="1" type="ORF">E2C06_00570</name>
</gene>
<dbReference type="Pfam" id="PF10082">
    <property type="entry name" value="BBP2_2"/>
    <property type="match status" value="1"/>
</dbReference>
<protein>
    <recommendedName>
        <fullName evidence="3">Outer membrane beta-barrel protein</fullName>
    </recommendedName>
</protein>
<reference evidence="1 2" key="1">
    <citation type="journal article" date="2016" name="J. Microbiol.">
        <title>Dankookia rubra gen. nov., sp. nov., an alphaproteobacterium isolated from sediment of a shallow stream.</title>
        <authorList>
            <person name="Kim W.H."/>
            <person name="Kim D.H."/>
            <person name="Kang K."/>
            <person name="Ahn T.Y."/>
        </authorList>
    </citation>
    <scope>NUCLEOTIDE SEQUENCE [LARGE SCALE GENOMIC DNA]</scope>
    <source>
        <strain evidence="1 2">JCM30602</strain>
    </source>
</reference>
<sequence>MWSSRTHAELLIAARPNVIVAVCPPPPPHGSKPVVGFGGCMVSRIPAWVAGAVFLGALPLSDAAAQADSGISRQDVERGVTVTSRQRRDYNPLGVRLGAFTLTGQIDGGPGYDSNLEGTKTNKKSDGFMDEAAAASLDSNWTRHGVGVSGNMDSRQYFNNSGYDWIDWDVGGYGRYDFNSVTNAEARYRHYRDHLDVNSIDVQSAGITRPVPYDSDEFQATGTTQFGRIGLVGTGLHRTYRYQDVVIGGVPNRISQNDFDTTIGALGTSYAFSQGRFANVIFRIQDISYQNQISQGRNSFTWEVLGGFTYDFDGVWQGRVAFGWRERSYKDPNLKNFAGPAIEGQLTWAPTLLTTVRFNVARTIEESIRADAVSFNRTQGGIGVDHELLRNVILSGDFRADYREYQSPNQTAFDGIFTATARYLVNRNLTVIGTYAYSRRFEASNGIPEFDRNLFQVRLRVAL</sequence>
<evidence type="ECO:0000313" key="2">
    <source>
        <dbReference type="Proteomes" id="UP000295096"/>
    </source>
</evidence>
<dbReference type="EMBL" id="SMSJ01000001">
    <property type="protein sequence ID" value="TDH64472.1"/>
    <property type="molecule type" value="Genomic_DNA"/>
</dbReference>
<accession>A0A4R5QLS2</accession>
<dbReference type="OrthoDB" id="7398962at2"/>
<organism evidence="1 2">
    <name type="scientific">Dankookia rubra</name>
    <dbReference type="NCBI Taxonomy" id="1442381"/>
    <lineage>
        <taxon>Bacteria</taxon>
        <taxon>Pseudomonadati</taxon>
        <taxon>Pseudomonadota</taxon>
        <taxon>Alphaproteobacteria</taxon>
        <taxon>Acetobacterales</taxon>
        <taxon>Roseomonadaceae</taxon>
        <taxon>Dankookia</taxon>
    </lineage>
</organism>
<comment type="caution">
    <text evidence="1">The sequence shown here is derived from an EMBL/GenBank/DDBJ whole genome shotgun (WGS) entry which is preliminary data.</text>
</comment>
<dbReference type="Proteomes" id="UP000295096">
    <property type="component" value="Unassembled WGS sequence"/>
</dbReference>